<dbReference type="EMBL" id="KL596764">
    <property type="protein sequence ID" value="KER25847.1"/>
    <property type="molecule type" value="Genomic_DNA"/>
</dbReference>
<dbReference type="InterPro" id="IPR032734">
    <property type="entry name" value="DCAF15_WD40"/>
</dbReference>
<proteinExistence type="predicted"/>
<dbReference type="AlphaFoldDB" id="A0A074ZJ97"/>
<protein>
    <submittedName>
        <fullName evidence="1">Uncharacterized protein</fullName>
    </submittedName>
</protein>
<dbReference type="GeneID" id="20320944"/>
<gene>
    <name evidence="1" type="ORF">T265_06765</name>
</gene>
<dbReference type="OrthoDB" id="201362at2759"/>
<keyword evidence="2" id="KW-1185">Reference proteome</keyword>
<dbReference type="Pfam" id="PF14939">
    <property type="entry name" value="DCAF15_WD40"/>
    <property type="match status" value="1"/>
</dbReference>
<dbReference type="STRING" id="6198.A0A074ZJ97"/>
<organism evidence="1 2">
    <name type="scientific">Opisthorchis viverrini</name>
    <name type="common">Southeast Asian liver fluke</name>
    <dbReference type="NCBI Taxonomy" id="6198"/>
    <lineage>
        <taxon>Eukaryota</taxon>
        <taxon>Metazoa</taxon>
        <taxon>Spiralia</taxon>
        <taxon>Lophotrochozoa</taxon>
        <taxon>Platyhelminthes</taxon>
        <taxon>Trematoda</taxon>
        <taxon>Digenea</taxon>
        <taxon>Opisthorchiida</taxon>
        <taxon>Opisthorchiata</taxon>
        <taxon>Opisthorchiidae</taxon>
        <taxon>Opisthorchis</taxon>
    </lineage>
</organism>
<dbReference type="KEGG" id="ovi:T265_06765"/>
<evidence type="ECO:0000313" key="1">
    <source>
        <dbReference type="EMBL" id="KER25847.1"/>
    </source>
</evidence>
<reference evidence="1 2" key="1">
    <citation type="submission" date="2013-11" db="EMBL/GenBank/DDBJ databases">
        <title>Opisthorchis viverrini - life in the bile duct.</title>
        <authorList>
            <person name="Young N.D."/>
            <person name="Nagarajan N."/>
            <person name="Lin S.J."/>
            <person name="Korhonen P.K."/>
            <person name="Jex A.R."/>
            <person name="Hall R.S."/>
            <person name="Safavi-Hemami H."/>
            <person name="Kaewkong W."/>
            <person name="Bertrand D."/>
            <person name="Gao S."/>
            <person name="Seet Q."/>
            <person name="Wongkham S."/>
            <person name="Teh B.T."/>
            <person name="Wongkham C."/>
            <person name="Intapan P.M."/>
            <person name="Maleewong W."/>
            <person name="Yang X."/>
            <person name="Hu M."/>
            <person name="Wang Z."/>
            <person name="Hofmann A."/>
            <person name="Sternberg P.W."/>
            <person name="Tan P."/>
            <person name="Wang J."/>
            <person name="Gasser R.B."/>
        </authorList>
    </citation>
    <scope>NUCLEOTIDE SEQUENCE [LARGE SCALE GENOMIC DNA]</scope>
</reference>
<accession>A0A074ZJ97</accession>
<name>A0A074ZJ97_OPIVI</name>
<evidence type="ECO:0000313" key="2">
    <source>
        <dbReference type="Proteomes" id="UP000054324"/>
    </source>
</evidence>
<dbReference type="RefSeq" id="XP_009170382.1">
    <property type="nucleotide sequence ID" value="XM_009172118.1"/>
</dbReference>
<dbReference type="CTD" id="20320944"/>
<sequence>MKNILGLINAREFSRRRCPIPCTDTGLRQYQLHDILPRCALEDIFLGFSVCGRFLVSYKYDFKRFFLRFWLFPPALLAHPDRFSLKLFSEAALPRLTYTSRFNHTPSVRFIQSVLQPSSFLIISCDYDGNGLLAAFGSMPDVECTDCIYICAELQQRSGLSYGSHTCSTHLQLLSLNLDLPTVNKSVFDEESARYGLEISFPNRRSAGNTAVPPCLRPDPVQSVTSGKVDEVIVEDCGCFASTNAPIGLIHVSVCSRTGCIRMAWPSPDGQIKVISCSFEQPLLPQTSDQPLYIFPQGTSDASGLVPFAFNSSLLTHNYCSICYSWPASEFHPCTPVTSTDHKVIKPYNCLFHQHPSLIHSVQDPHSWPDNHRPSGQHPLESNAHVSNCPNRSPNGNRMKLQYPAFFADRPSFGCCFPPLYLAMLQDIRASYIHWKTSIPTIDSSFPSPFFQTLVSRITLPRQQALADRTDLHALQSPVEPDSADEAFPPSSRSSSDNEDIALAASPESVDSDQSPEDLLVHRLSGQCHTSFDIHSWEQVTDPAWSVSGRPSSDRFSGRLVAHLEETVFDMPGELLDPSQSNSPPLAIFFPPDNQDLLLVYRYERTKAAHSSSFSLVDIIDLVSGERALLSTNDQSRPTPSISDLIQSGRLERLVSRCPQSNPHPGVRRKLIHELNNYHMFVRLESLKLMVDPQGGYAVYW</sequence>
<dbReference type="Proteomes" id="UP000054324">
    <property type="component" value="Unassembled WGS sequence"/>
</dbReference>